<evidence type="ECO:0000259" key="2">
    <source>
        <dbReference type="PROSITE" id="PS50405"/>
    </source>
</evidence>
<evidence type="ECO:0000313" key="3">
    <source>
        <dbReference type="EMBL" id="MEW9624743.1"/>
    </source>
</evidence>
<dbReference type="GO" id="GO:0004364">
    <property type="term" value="F:glutathione transferase activity"/>
    <property type="evidence" value="ECO:0007669"/>
    <property type="project" value="UniProtKB-EC"/>
</dbReference>
<dbReference type="InterPro" id="IPR036282">
    <property type="entry name" value="Glutathione-S-Trfase_C_sf"/>
</dbReference>
<dbReference type="SUPFAM" id="SSF52833">
    <property type="entry name" value="Thioredoxin-like"/>
    <property type="match status" value="1"/>
</dbReference>
<dbReference type="InterPro" id="IPR036249">
    <property type="entry name" value="Thioredoxin-like_sf"/>
</dbReference>
<sequence>MKLYYSPGACSLSPHIVALEAGIDLQLEKVDGKAKRTESGADFWLVNPKGYVPVLELDSGEVLTEGPAIVQYLADQKPDSGLAPANGTLPRYHLQEMLGYINSEIHKSYSPLFKPETPEATRAERKEYLKRRYQFIENVLAKQPFLLGDKFTVADAYLFTVTNWAKHVELDLSAFQALLAFQKRVGERPAVREALEAERQGRKPHA</sequence>
<proteinExistence type="predicted"/>
<dbReference type="Pfam" id="PF13409">
    <property type="entry name" value="GST_N_2"/>
    <property type="match status" value="1"/>
</dbReference>
<dbReference type="PANTHER" id="PTHR44051">
    <property type="entry name" value="GLUTATHIONE S-TRANSFERASE-RELATED"/>
    <property type="match status" value="1"/>
</dbReference>
<reference evidence="3 4" key="1">
    <citation type="submission" date="2024-06" db="EMBL/GenBank/DDBJ databases">
        <authorList>
            <person name="Woo H."/>
        </authorList>
    </citation>
    <scope>NUCLEOTIDE SEQUENCE [LARGE SCALE GENOMIC DNA]</scope>
    <source>
        <strain evidence="3 4">S2-g</strain>
    </source>
</reference>
<keyword evidence="4" id="KW-1185">Reference proteome</keyword>
<dbReference type="SFLD" id="SFLDG01150">
    <property type="entry name" value="Main.1:_Beta-like"/>
    <property type="match status" value="1"/>
</dbReference>
<keyword evidence="3" id="KW-0808">Transferase</keyword>
<dbReference type="EMBL" id="JBFOHL010000009">
    <property type="protein sequence ID" value="MEW9624743.1"/>
    <property type="molecule type" value="Genomic_DNA"/>
</dbReference>
<evidence type="ECO:0000313" key="4">
    <source>
        <dbReference type="Proteomes" id="UP001556170"/>
    </source>
</evidence>
<comment type="caution">
    <text evidence="3">The sequence shown here is derived from an EMBL/GenBank/DDBJ whole genome shotgun (WGS) entry which is preliminary data.</text>
</comment>
<dbReference type="PROSITE" id="PS50405">
    <property type="entry name" value="GST_CTER"/>
    <property type="match status" value="1"/>
</dbReference>
<dbReference type="PANTHER" id="PTHR44051:SF8">
    <property type="entry name" value="GLUTATHIONE S-TRANSFERASE GSTA"/>
    <property type="match status" value="1"/>
</dbReference>
<dbReference type="NCBIfam" id="NF007831">
    <property type="entry name" value="PRK10542.1"/>
    <property type="match status" value="1"/>
</dbReference>
<name>A0ABV3QS93_9GAMM</name>
<dbReference type="SFLD" id="SFLDS00019">
    <property type="entry name" value="Glutathione_Transferase_(cytos"/>
    <property type="match status" value="1"/>
</dbReference>
<organism evidence="3 4">
    <name type="scientific">Rhodanobacter geophilus</name>
    <dbReference type="NCBI Taxonomy" id="3162488"/>
    <lineage>
        <taxon>Bacteria</taxon>
        <taxon>Pseudomonadati</taxon>
        <taxon>Pseudomonadota</taxon>
        <taxon>Gammaproteobacteria</taxon>
        <taxon>Lysobacterales</taxon>
        <taxon>Rhodanobacteraceae</taxon>
        <taxon>Rhodanobacter</taxon>
    </lineage>
</organism>
<feature type="domain" description="GST C-terminal" evidence="2">
    <location>
        <begin position="87"/>
        <end position="205"/>
    </location>
</feature>
<dbReference type="SFLD" id="SFLDG00358">
    <property type="entry name" value="Main_(cytGST)"/>
    <property type="match status" value="1"/>
</dbReference>
<dbReference type="CDD" id="cd03188">
    <property type="entry name" value="GST_C_Beta"/>
    <property type="match status" value="1"/>
</dbReference>
<dbReference type="EC" id="2.5.1.18" evidence="3"/>
<dbReference type="CDD" id="cd03057">
    <property type="entry name" value="GST_N_Beta"/>
    <property type="match status" value="1"/>
</dbReference>
<dbReference type="Gene3D" id="3.40.30.10">
    <property type="entry name" value="Glutaredoxin"/>
    <property type="match status" value="1"/>
</dbReference>
<dbReference type="PROSITE" id="PS50404">
    <property type="entry name" value="GST_NTER"/>
    <property type="match status" value="1"/>
</dbReference>
<feature type="domain" description="GST N-terminal" evidence="1">
    <location>
        <begin position="1"/>
        <end position="81"/>
    </location>
</feature>
<dbReference type="Pfam" id="PF00043">
    <property type="entry name" value="GST_C"/>
    <property type="match status" value="1"/>
</dbReference>
<dbReference type="SUPFAM" id="SSF47616">
    <property type="entry name" value="GST C-terminal domain-like"/>
    <property type="match status" value="1"/>
</dbReference>
<gene>
    <name evidence="3" type="primary">gstA</name>
    <name evidence="3" type="ORF">ABQJ56_10950</name>
</gene>
<dbReference type="InterPro" id="IPR010987">
    <property type="entry name" value="Glutathione-S-Trfase_C-like"/>
</dbReference>
<dbReference type="InterPro" id="IPR004045">
    <property type="entry name" value="Glutathione_S-Trfase_N"/>
</dbReference>
<evidence type="ECO:0000259" key="1">
    <source>
        <dbReference type="PROSITE" id="PS50404"/>
    </source>
</evidence>
<accession>A0ABV3QS93</accession>
<protein>
    <submittedName>
        <fullName evidence="3">Glutathione transferase GstA</fullName>
        <ecNumber evidence="3">2.5.1.18</ecNumber>
    </submittedName>
</protein>
<dbReference type="RefSeq" id="WP_367845051.1">
    <property type="nucleotide sequence ID" value="NZ_JBFOHL010000009.1"/>
</dbReference>
<dbReference type="InterPro" id="IPR040079">
    <property type="entry name" value="Glutathione_S-Trfase"/>
</dbReference>
<dbReference type="Proteomes" id="UP001556170">
    <property type="component" value="Unassembled WGS sequence"/>
</dbReference>
<dbReference type="Gene3D" id="1.20.1050.10">
    <property type="match status" value="1"/>
</dbReference>
<dbReference type="InterPro" id="IPR004046">
    <property type="entry name" value="GST_C"/>
</dbReference>